<evidence type="ECO:0000313" key="2">
    <source>
        <dbReference type="Proteomes" id="UP001285908"/>
    </source>
</evidence>
<dbReference type="EMBL" id="JAULSX010000003">
    <property type="protein sequence ID" value="KAK3494144.1"/>
    <property type="molecule type" value="Genomic_DNA"/>
</dbReference>
<gene>
    <name evidence="1" type="ORF">B0T23DRAFT_315357</name>
</gene>
<comment type="caution">
    <text evidence="1">The sequence shown here is derived from an EMBL/GenBank/DDBJ whole genome shotgun (WGS) entry which is preliminary data.</text>
</comment>
<dbReference type="Proteomes" id="UP001285908">
    <property type="component" value="Unassembled WGS sequence"/>
</dbReference>
<dbReference type="GeneID" id="87872477"/>
<proteinExistence type="predicted"/>
<evidence type="ECO:0000313" key="1">
    <source>
        <dbReference type="EMBL" id="KAK3494144.1"/>
    </source>
</evidence>
<sequence length="83" mass="9469">MFRTQVKASWYLRKWQDERQWDVQTRPTWNIDTTTAPAHAPLALPGPFVRQMPQFFLPAVKVAIFCPAIATAVAKAVTKVQDN</sequence>
<name>A0AAJ0MS36_9PEZI</name>
<dbReference type="RefSeq" id="XP_062693573.1">
    <property type="nucleotide sequence ID" value="XM_062834855.1"/>
</dbReference>
<organism evidence="1 2">
    <name type="scientific">Neurospora hispaniola</name>
    <dbReference type="NCBI Taxonomy" id="588809"/>
    <lineage>
        <taxon>Eukaryota</taxon>
        <taxon>Fungi</taxon>
        <taxon>Dikarya</taxon>
        <taxon>Ascomycota</taxon>
        <taxon>Pezizomycotina</taxon>
        <taxon>Sordariomycetes</taxon>
        <taxon>Sordariomycetidae</taxon>
        <taxon>Sordariales</taxon>
        <taxon>Sordariaceae</taxon>
        <taxon>Neurospora</taxon>
    </lineage>
</organism>
<reference evidence="1 2" key="1">
    <citation type="journal article" date="2023" name="Mol. Phylogenet. Evol.">
        <title>Genome-scale phylogeny and comparative genomics of the fungal order Sordariales.</title>
        <authorList>
            <person name="Hensen N."/>
            <person name="Bonometti L."/>
            <person name="Westerberg I."/>
            <person name="Brannstrom I.O."/>
            <person name="Guillou S."/>
            <person name="Cros-Aarteil S."/>
            <person name="Calhoun S."/>
            <person name="Haridas S."/>
            <person name="Kuo A."/>
            <person name="Mondo S."/>
            <person name="Pangilinan J."/>
            <person name="Riley R."/>
            <person name="LaButti K."/>
            <person name="Andreopoulos B."/>
            <person name="Lipzen A."/>
            <person name="Chen C."/>
            <person name="Yan M."/>
            <person name="Daum C."/>
            <person name="Ng V."/>
            <person name="Clum A."/>
            <person name="Steindorff A."/>
            <person name="Ohm R.A."/>
            <person name="Martin F."/>
            <person name="Silar P."/>
            <person name="Natvig D.O."/>
            <person name="Lalanne C."/>
            <person name="Gautier V."/>
            <person name="Ament-Velasquez S.L."/>
            <person name="Kruys A."/>
            <person name="Hutchinson M.I."/>
            <person name="Powell A.J."/>
            <person name="Barry K."/>
            <person name="Miller A.N."/>
            <person name="Grigoriev I.V."/>
            <person name="Debuchy R."/>
            <person name="Gladieux P."/>
            <person name="Hiltunen Thoren M."/>
            <person name="Johannesson H."/>
        </authorList>
    </citation>
    <scope>NUCLEOTIDE SEQUENCE [LARGE SCALE GENOMIC DNA]</scope>
    <source>
        <strain evidence="1 2">FGSC 10403</strain>
    </source>
</reference>
<accession>A0AAJ0MS36</accession>
<dbReference type="AlphaFoldDB" id="A0AAJ0MS36"/>
<keyword evidence="2" id="KW-1185">Reference proteome</keyword>
<protein>
    <submittedName>
        <fullName evidence="1">Uncharacterized protein</fullName>
    </submittedName>
</protein>